<dbReference type="NCBIfam" id="TIGR00215">
    <property type="entry name" value="lpxB"/>
    <property type="match status" value="1"/>
</dbReference>
<evidence type="ECO:0000256" key="7">
    <source>
        <dbReference type="ARBA" id="ARBA00022676"/>
    </source>
</evidence>
<keyword evidence="6" id="KW-0441">Lipid A biosynthesis</keyword>
<sequence length="388" mass="42713">MGLQLTIIAGETSGDLLGARLMAALKQEIPNIIFSGVGGVEMTKAGLNSIFPMEDIAVMGVFQILPRIKLINRRIEETAAAILKSDTDAVVFIDSPEFAIRVAKRVRSQRPDINMIKYGAPTVWGWRQERAKAIKPYYNLILGLLPFEPRVFKKLDGPECRYVGHPAVTNLPSKAHVSKFKKKYNIAKDERVLAVLPGSRLSEVNRHSAPFLETLQLLKNEEKLRVFIPAVPHVRDKIESALNHKPSIVEKFHITLIDGEEDKLGLFGSATAALAASGTVSLELALAGVPTVIGYDIERWMGYLAMRRAKAPSVVIPNLILDAPIIPEFLLKRCAAENLSVALAPLLDETSSARLHQIEAFKTLNDIMMPEAGDPSSETARQILDCLN</sequence>
<dbReference type="OrthoDB" id="9801642at2"/>
<dbReference type="InterPro" id="IPR003835">
    <property type="entry name" value="Glyco_trans_19"/>
</dbReference>
<evidence type="ECO:0000256" key="6">
    <source>
        <dbReference type="ARBA" id="ARBA00022556"/>
    </source>
</evidence>
<reference evidence="12 13" key="1">
    <citation type="journal article" date="2012" name="J. Bacteriol.">
        <title>Genome Sequence of Strain IMCC14465, Isolated from the East Sea, Belonging to the PS1 Clade of Alphaproteobacteria.</title>
        <authorList>
            <person name="Yang S.J."/>
            <person name="Kang I."/>
            <person name="Cho J.C."/>
        </authorList>
    </citation>
    <scope>NUCLEOTIDE SEQUENCE [LARGE SCALE GENOMIC DNA]</scope>
    <source>
        <strain evidence="12 13">IMCC14465</strain>
    </source>
</reference>
<comment type="function">
    <text evidence="1">Condensation of UDP-2,3-diacylglucosamine and 2,3-diacylglucosamine-1-phosphate to form lipid A disaccharide, a precursor of lipid A, a phosphorylated glycolipid that anchors the lipopolysaccharide to the outer membrane of the cell.</text>
</comment>
<dbReference type="eggNOG" id="COG0763">
    <property type="taxonomic scope" value="Bacteria"/>
</dbReference>
<keyword evidence="13" id="KW-1185">Reference proteome</keyword>
<dbReference type="GO" id="GO:0008915">
    <property type="term" value="F:lipid-A-disaccharide synthase activity"/>
    <property type="evidence" value="ECO:0007669"/>
    <property type="project" value="UniProtKB-UniRule"/>
</dbReference>
<evidence type="ECO:0000313" key="13">
    <source>
        <dbReference type="Proteomes" id="UP000004836"/>
    </source>
</evidence>
<keyword evidence="9" id="KW-0443">Lipid metabolism</keyword>
<comment type="similarity">
    <text evidence="2">Belongs to the LpxB family.</text>
</comment>
<keyword evidence="7" id="KW-0328">Glycosyltransferase</keyword>
<name>J9E2V6_9PROT</name>
<evidence type="ECO:0000256" key="9">
    <source>
        <dbReference type="ARBA" id="ARBA00023098"/>
    </source>
</evidence>
<dbReference type="Pfam" id="PF02684">
    <property type="entry name" value="LpxB"/>
    <property type="match status" value="1"/>
</dbReference>
<evidence type="ECO:0000256" key="5">
    <source>
        <dbReference type="ARBA" id="ARBA00022516"/>
    </source>
</evidence>
<evidence type="ECO:0000256" key="11">
    <source>
        <dbReference type="NCBIfam" id="TIGR00215"/>
    </source>
</evidence>
<comment type="catalytic activity">
    <reaction evidence="10">
        <text>a lipid X + a UDP-2-N,3-O-bis[(3R)-3-hydroxyacyl]-alpha-D-glucosamine = a lipid A disaccharide + UDP + H(+)</text>
        <dbReference type="Rhea" id="RHEA:67828"/>
        <dbReference type="ChEBI" id="CHEBI:15378"/>
        <dbReference type="ChEBI" id="CHEBI:58223"/>
        <dbReference type="ChEBI" id="CHEBI:137748"/>
        <dbReference type="ChEBI" id="CHEBI:176338"/>
        <dbReference type="ChEBI" id="CHEBI:176343"/>
        <dbReference type="EC" id="2.4.1.182"/>
    </reaction>
</comment>
<organism evidence="12 13">
    <name type="scientific">alpha proteobacterium IMCC14465</name>
    <dbReference type="NCBI Taxonomy" id="1220535"/>
    <lineage>
        <taxon>Bacteria</taxon>
        <taxon>Pseudomonadati</taxon>
        <taxon>Pseudomonadota</taxon>
        <taxon>Alphaproteobacteria</taxon>
        <taxon>PS1 clade</taxon>
    </lineage>
</organism>
<dbReference type="PANTHER" id="PTHR30372:SF4">
    <property type="entry name" value="LIPID-A-DISACCHARIDE SYNTHASE, MITOCHONDRIAL-RELATED"/>
    <property type="match status" value="1"/>
</dbReference>
<dbReference type="Proteomes" id="UP000004836">
    <property type="component" value="Unassembled WGS sequence"/>
</dbReference>
<dbReference type="GO" id="GO:0005543">
    <property type="term" value="F:phospholipid binding"/>
    <property type="evidence" value="ECO:0007669"/>
    <property type="project" value="TreeGrafter"/>
</dbReference>
<proteinExistence type="inferred from homology"/>
<dbReference type="STRING" id="1220535.IMCC14465_00380"/>
<evidence type="ECO:0000256" key="3">
    <source>
        <dbReference type="ARBA" id="ARBA00012687"/>
    </source>
</evidence>
<dbReference type="AlphaFoldDB" id="J9E2V6"/>
<comment type="caution">
    <text evidence="12">The sequence shown here is derived from an EMBL/GenBank/DDBJ whole genome shotgun (WGS) entry which is preliminary data.</text>
</comment>
<dbReference type="PATRIC" id="fig|1220535.3.peg.37"/>
<evidence type="ECO:0000256" key="4">
    <source>
        <dbReference type="ARBA" id="ARBA00020902"/>
    </source>
</evidence>
<dbReference type="EC" id="2.4.1.182" evidence="3 11"/>
<keyword evidence="8" id="KW-0808">Transferase</keyword>
<evidence type="ECO:0000313" key="12">
    <source>
        <dbReference type="EMBL" id="EJW22199.1"/>
    </source>
</evidence>
<evidence type="ECO:0000256" key="8">
    <source>
        <dbReference type="ARBA" id="ARBA00022679"/>
    </source>
</evidence>
<keyword evidence="5" id="KW-0444">Lipid biosynthesis</keyword>
<dbReference type="PANTHER" id="PTHR30372">
    <property type="entry name" value="LIPID-A-DISACCHARIDE SYNTHASE"/>
    <property type="match status" value="1"/>
</dbReference>
<evidence type="ECO:0000256" key="1">
    <source>
        <dbReference type="ARBA" id="ARBA00002056"/>
    </source>
</evidence>
<gene>
    <name evidence="12" type="ORF">IMCC14465_00380</name>
</gene>
<accession>J9E2V6</accession>
<evidence type="ECO:0000256" key="2">
    <source>
        <dbReference type="ARBA" id="ARBA00007868"/>
    </source>
</evidence>
<dbReference type="GO" id="GO:0016020">
    <property type="term" value="C:membrane"/>
    <property type="evidence" value="ECO:0007669"/>
    <property type="project" value="GOC"/>
</dbReference>
<dbReference type="SUPFAM" id="SSF53756">
    <property type="entry name" value="UDP-Glycosyltransferase/glycogen phosphorylase"/>
    <property type="match status" value="1"/>
</dbReference>
<dbReference type="GO" id="GO:0009245">
    <property type="term" value="P:lipid A biosynthetic process"/>
    <property type="evidence" value="ECO:0007669"/>
    <property type="project" value="UniProtKB-UniRule"/>
</dbReference>
<evidence type="ECO:0000256" key="10">
    <source>
        <dbReference type="ARBA" id="ARBA00048975"/>
    </source>
</evidence>
<dbReference type="EMBL" id="ALYF01000001">
    <property type="protein sequence ID" value="EJW22199.1"/>
    <property type="molecule type" value="Genomic_DNA"/>
</dbReference>
<protein>
    <recommendedName>
        <fullName evidence="4 11">Lipid-A-disaccharide synthase</fullName>
        <ecNumber evidence="3 11">2.4.1.182</ecNumber>
    </recommendedName>
</protein>